<accession>A0A2K8U9D1</accession>
<sequence length="173" mass="20269">MPKPKYPHARLSPAKDEILAIAIMRESVVTHDIRPLLDKLLPLAATREAAVAWEGKVTFFFDGWDQDPRETAEIPEIRAYFLDVTAEFPYWFHFVEKVGDTFWHVLRLLCRGHREAVQGGMIGWRFEDPAEIVRQVELLSRHMNQMYERLHLPLTMHQRVSQEVAQLIECSFE</sequence>
<dbReference type="KEGG" id="tsy:THSYN_15465"/>
<proteinExistence type="predicted"/>
<evidence type="ECO:0000313" key="1">
    <source>
        <dbReference type="EMBL" id="AUB82208.1"/>
    </source>
</evidence>
<organism evidence="1 2">
    <name type="scientific">Candidatus Thiodictyon syntrophicum</name>
    <dbReference type="NCBI Taxonomy" id="1166950"/>
    <lineage>
        <taxon>Bacteria</taxon>
        <taxon>Pseudomonadati</taxon>
        <taxon>Pseudomonadota</taxon>
        <taxon>Gammaproteobacteria</taxon>
        <taxon>Chromatiales</taxon>
        <taxon>Chromatiaceae</taxon>
        <taxon>Thiodictyon</taxon>
    </lineage>
</organism>
<dbReference type="InterPro" id="IPR014946">
    <property type="entry name" value="CRR6"/>
</dbReference>
<dbReference type="EMBL" id="CP020370">
    <property type="protein sequence ID" value="AUB82208.1"/>
    <property type="molecule type" value="Genomic_DNA"/>
</dbReference>
<evidence type="ECO:0000313" key="2">
    <source>
        <dbReference type="Proteomes" id="UP000232638"/>
    </source>
</evidence>
<dbReference type="Proteomes" id="UP000232638">
    <property type="component" value="Chromosome"/>
</dbReference>
<keyword evidence="2" id="KW-1185">Reference proteome</keyword>
<protein>
    <submittedName>
        <fullName evidence="1">Uncharacterized protein</fullName>
    </submittedName>
</protein>
<name>A0A2K8U9D1_9GAMM</name>
<dbReference type="RefSeq" id="WP_100919947.1">
    <property type="nucleotide sequence ID" value="NZ_CP020370.1"/>
</dbReference>
<gene>
    <name evidence="1" type="ORF">THSYN_15465</name>
</gene>
<dbReference type="OrthoDB" id="4951670at2"/>
<dbReference type="AlphaFoldDB" id="A0A2K8U9D1"/>
<dbReference type="Pfam" id="PF08847">
    <property type="entry name" value="Crr6"/>
    <property type="match status" value="1"/>
</dbReference>
<reference evidence="1 2" key="1">
    <citation type="submission" date="2017-03" db="EMBL/GenBank/DDBJ databases">
        <title>Complete genome sequence of Candidatus 'Thiodictyon syntrophicum' sp. nov. strain Cad16T, a photolithoautotroph purple sulfur bacterium isolated from an alpine meromictic lake.</title>
        <authorList>
            <person name="Luedin S.M."/>
            <person name="Pothier J.F."/>
            <person name="Danza F."/>
            <person name="Storelli N."/>
            <person name="Wittwer M."/>
            <person name="Tonolla M."/>
        </authorList>
    </citation>
    <scope>NUCLEOTIDE SEQUENCE [LARGE SCALE GENOMIC DNA]</scope>
    <source>
        <strain evidence="1 2">Cad16T</strain>
    </source>
</reference>